<dbReference type="InterPro" id="IPR033505">
    <property type="entry name" value="USPL1"/>
</dbReference>
<feature type="domain" description="Ubiquitin-specific peptidase-like SUMO isopeptidase" evidence="2">
    <location>
        <begin position="80"/>
        <end position="143"/>
    </location>
</feature>
<sequence>MSQSCIPDLSWNDQRNCNGSPTPLEQNVVLEAAVSLGDAQENPPESSNSQTQFMPNSELCSAKSESLLEDDASSLEPLHLQWRNAYALCWLDCVLSAVVHLETLKIATAEICTGEESVIQRLFTKYNQATALLNTFQRSMLKEIEGKNGPGKSTEKGKKENQGHEMA</sequence>
<accession>A0A8D0H7Q1</accession>
<dbReference type="Ensembl" id="ENSSPUT00000018608.1">
    <property type="protein sequence ID" value="ENSSPUP00000017479.1"/>
    <property type="gene ID" value="ENSSPUG00000013508.1"/>
</dbReference>
<dbReference type="GO" id="GO:0032183">
    <property type="term" value="F:SUMO binding"/>
    <property type="evidence" value="ECO:0007669"/>
    <property type="project" value="InterPro"/>
</dbReference>
<keyword evidence="4" id="KW-1185">Reference proteome</keyword>
<name>A0A8D0H7Q1_SPHPU</name>
<evidence type="ECO:0000313" key="3">
    <source>
        <dbReference type="Ensembl" id="ENSSPUP00000017479.1"/>
    </source>
</evidence>
<proteinExistence type="predicted"/>
<evidence type="ECO:0000313" key="4">
    <source>
        <dbReference type="Proteomes" id="UP000694392"/>
    </source>
</evidence>
<dbReference type="GO" id="GO:0030576">
    <property type="term" value="P:Cajal body organization"/>
    <property type="evidence" value="ECO:0007669"/>
    <property type="project" value="InterPro"/>
</dbReference>
<feature type="region of interest" description="Disordered" evidence="1">
    <location>
        <begin position="144"/>
        <end position="167"/>
    </location>
</feature>
<evidence type="ECO:0000256" key="1">
    <source>
        <dbReference type="SAM" id="MobiDB-lite"/>
    </source>
</evidence>
<dbReference type="PANTHER" id="PTHR15294:SF3">
    <property type="entry name" value="SUMO-SPECIFIC ISOPEPTIDASE USPL1"/>
    <property type="match status" value="1"/>
</dbReference>
<reference evidence="3" key="1">
    <citation type="submission" date="2025-08" db="UniProtKB">
        <authorList>
            <consortium name="Ensembl"/>
        </authorList>
    </citation>
    <scope>IDENTIFICATION</scope>
</reference>
<evidence type="ECO:0000259" key="2">
    <source>
        <dbReference type="Pfam" id="PF15499"/>
    </source>
</evidence>
<dbReference type="InterPro" id="IPR028890">
    <property type="entry name" value="Peptidase_C98"/>
</dbReference>
<dbReference type="PANTHER" id="PTHR15294">
    <property type="entry name" value="RETINOVIN-RELATED"/>
    <property type="match status" value="1"/>
</dbReference>
<dbReference type="Pfam" id="PF15499">
    <property type="entry name" value="Peptidase_C98"/>
    <property type="match status" value="1"/>
</dbReference>
<dbReference type="GO" id="GO:0016926">
    <property type="term" value="P:protein desumoylation"/>
    <property type="evidence" value="ECO:0007669"/>
    <property type="project" value="TreeGrafter"/>
</dbReference>
<dbReference type="AlphaFoldDB" id="A0A8D0H7Q1"/>
<dbReference type="GO" id="GO:0015030">
    <property type="term" value="C:Cajal body"/>
    <property type="evidence" value="ECO:0007669"/>
    <property type="project" value="TreeGrafter"/>
</dbReference>
<organism evidence="3 4">
    <name type="scientific">Sphenodon punctatus</name>
    <name type="common">Tuatara</name>
    <name type="synonym">Hatteria punctata</name>
    <dbReference type="NCBI Taxonomy" id="8508"/>
    <lineage>
        <taxon>Eukaryota</taxon>
        <taxon>Metazoa</taxon>
        <taxon>Chordata</taxon>
        <taxon>Craniata</taxon>
        <taxon>Vertebrata</taxon>
        <taxon>Euteleostomi</taxon>
        <taxon>Lepidosauria</taxon>
        <taxon>Sphenodontia</taxon>
        <taxon>Sphenodontidae</taxon>
        <taxon>Sphenodon</taxon>
    </lineage>
</organism>
<feature type="compositionally biased region" description="Basic and acidic residues" evidence="1">
    <location>
        <begin position="153"/>
        <end position="167"/>
    </location>
</feature>
<protein>
    <recommendedName>
        <fullName evidence="2">Ubiquitin-specific peptidase-like SUMO isopeptidase domain-containing protein</fullName>
    </recommendedName>
</protein>
<reference evidence="3" key="2">
    <citation type="submission" date="2025-09" db="UniProtKB">
        <authorList>
            <consortium name="Ensembl"/>
        </authorList>
    </citation>
    <scope>IDENTIFICATION</scope>
</reference>
<dbReference type="Proteomes" id="UP000694392">
    <property type="component" value="Unplaced"/>
</dbReference>